<dbReference type="AlphaFoldDB" id="A0A0P4WC47"/>
<evidence type="ECO:0000256" key="1">
    <source>
        <dbReference type="RuleBase" id="RU004560"/>
    </source>
</evidence>
<feature type="domain" description="Septin-type G" evidence="3">
    <location>
        <begin position="57"/>
        <end position="143"/>
    </location>
</feature>
<dbReference type="PANTHER" id="PTHR32046:SF14">
    <property type="match status" value="1"/>
</dbReference>
<organism evidence="4">
    <name type="scientific">Scylla olivacea</name>
    <name type="common">Orange mud crab</name>
    <name type="synonym">Cancer olivacea</name>
    <dbReference type="NCBI Taxonomy" id="85551"/>
    <lineage>
        <taxon>Eukaryota</taxon>
        <taxon>Metazoa</taxon>
        <taxon>Ecdysozoa</taxon>
        <taxon>Arthropoda</taxon>
        <taxon>Crustacea</taxon>
        <taxon>Multicrustacea</taxon>
        <taxon>Malacostraca</taxon>
        <taxon>Eumalacostraca</taxon>
        <taxon>Eucarida</taxon>
        <taxon>Decapoda</taxon>
        <taxon>Pleocyemata</taxon>
        <taxon>Brachyura</taxon>
        <taxon>Eubrachyura</taxon>
        <taxon>Portunoidea</taxon>
        <taxon>Portunidae</taxon>
        <taxon>Portuninae</taxon>
        <taxon>Scylla</taxon>
    </lineage>
</organism>
<keyword evidence="2" id="KW-0175">Coiled coil</keyword>
<dbReference type="InterPro" id="IPR030379">
    <property type="entry name" value="G_SEPTIN_dom"/>
</dbReference>
<feature type="coiled-coil region" evidence="2">
    <location>
        <begin position="412"/>
        <end position="446"/>
    </location>
</feature>
<proteinExistence type="inferred from homology"/>
<dbReference type="SUPFAM" id="SSF52540">
    <property type="entry name" value="P-loop containing nucleoside triphosphate hydrolases"/>
    <property type="match status" value="1"/>
</dbReference>
<dbReference type="InterPro" id="IPR027417">
    <property type="entry name" value="P-loop_NTPase"/>
</dbReference>
<name>A0A0P4WC47_SCYOL</name>
<evidence type="ECO:0000259" key="3">
    <source>
        <dbReference type="Pfam" id="PF00735"/>
    </source>
</evidence>
<dbReference type="Pfam" id="PF00735">
    <property type="entry name" value="Septin"/>
    <property type="match status" value="1"/>
</dbReference>
<dbReference type="EMBL" id="GDRN01070462">
    <property type="protein sequence ID" value="JAI63878.1"/>
    <property type="molecule type" value="Transcribed_RNA"/>
</dbReference>
<dbReference type="FunFam" id="3.40.50.300:FF:002049">
    <property type="entry name" value="Si:ch73-170d6.2"/>
    <property type="match status" value="1"/>
</dbReference>
<dbReference type="Gene3D" id="3.40.50.300">
    <property type="entry name" value="P-loop containing nucleotide triphosphate hydrolases"/>
    <property type="match status" value="1"/>
</dbReference>
<accession>A0A0P4WC47</accession>
<dbReference type="GO" id="GO:0005525">
    <property type="term" value="F:GTP binding"/>
    <property type="evidence" value="ECO:0007669"/>
    <property type="project" value="UniProtKB-KW"/>
</dbReference>
<protein>
    <recommendedName>
        <fullName evidence="3">Septin-type G domain-containing protein</fullName>
    </recommendedName>
</protein>
<reference evidence="4" key="1">
    <citation type="submission" date="2015-09" db="EMBL/GenBank/DDBJ databases">
        <title>Scylla olivacea transcriptome.</title>
        <authorList>
            <person name="Ikhwanuddin M."/>
        </authorList>
    </citation>
    <scope>NUCLEOTIDE SEQUENCE</scope>
</reference>
<keyword evidence="1" id="KW-0342">GTP-binding</keyword>
<comment type="similarity">
    <text evidence="1">Belongs to the TRAFAC class TrmE-Era-EngA-EngB-Septin-like GTPase superfamily. Septin GTPase family.</text>
</comment>
<evidence type="ECO:0000256" key="2">
    <source>
        <dbReference type="SAM" id="Coils"/>
    </source>
</evidence>
<sequence length="535" mass="61890">MEEHDEKPLKLSVIEDLPIAEPGSPCIYNIPLNQVMRDEDGRIGKFEYGYKVRNDISKVVMMVGATGSGKTTLINGLINYVFGVEWDDSFRFKMIVENRLANQAESQTKDITCYTLHHQNGFQIPYSLTIIDTPGFGDTEGVERDRQIIEQIRKFFSTPGDNGISHIDAVGFVAQSSQARLSPVQRYIFDNILALFGKDIRDNIFLLLTFADGQKPQVLSAVAEAEIPYKKFFKFNNSAIYSQKDEDDDSCQNFTSYFWIMGCKSFKMFLEQLLSVESKSLVLTKDVLEERKRIEVYIEGIQQDIQVGLSKLETLNREAKLLKEHEEDVNRNKNFTFEVEEDVFEIVNLNWERSMTNCMTCKRTCCKDCMVFLSPALYMCHAMGWNGNCNVCPRKCKFTEHKSCSFMFDIKRKKSQRTVDDIRLRYEKAQEKKLSAQNLVDRIRSEFDSVQKNILAMAESVRKSLQRLKEIALRPDPLTTLEYIDMLKENEKRQAKPGWLERIGQLDQLRQRAEHIKDIASGNTKLLQEHEHLNE</sequence>
<dbReference type="PANTHER" id="PTHR32046">
    <property type="entry name" value="G DOMAIN-CONTAINING PROTEIN"/>
    <property type="match status" value="1"/>
</dbReference>
<keyword evidence="1" id="KW-0547">Nucleotide-binding</keyword>
<evidence type="ECO:0000313" key="4">
    <source>
        <dbReference type="EMBL" id="JAI63878.1"/>
    </source>
</evidence>